<comment type="function">
    <text evidence="11">Catalyzes the formation of S-adenosylmethionine from methionine and ATP.</text>
</comment>
<comment type="catalytic activity">
    <reaction evidence="10 11">
        <text>L-methionine + ATP + H2O = S-adenosyl-L-methionine + phosphate + diphosphate</text>
        <dbReference type="Rhea" id="RHEA:21080"/>
        <dbReference type="ChEBI" id="CHEBI:15377"/>
        <dbReference type="ChEBI" id="CHEBI:30616"/>
        <dbReference type="ChEBI" id="CHEBI:33019"/>
        <dbReference type="ChEBI" id="CHEBI:43474"/>
        <dbReference type="ChEBI" id="CHEBI:57844"/>
        <dbReference type="ChEBI" id="CHEBI:59789"/>
        <dbReference type="EC" id="2.5.1.6"/>
    </reaction>
</comment>
<dbReference type="Proteomes" id="UP000515146">
    <property type="component" value="Unplaced"/>
</dbReference>
<keyword evidence="4 11" id="KW-0808">Transferase</keyword>
<dbReference type="Pfam" id="PF02772">
    <property type="entry name" value="S-AdoMet_synt_M"/>
    <property type="match status" value="1"/>
</dbReference>
<evidence type="ECO:0000259" key="14">
    <source>
        <dbReference type="Pfam" id="PF02772"/>
    </source>
</evidence>
<dbReference type="KEGG" id="dpte:113796109"/>
<keyword evidence="9 11" id="KW-0630">Potassium</keyword>
<dbReference type="PIRSF" id="PIRSF000497">
    <property type="entry name" value="MAT"/>
    <property type="match status" value="1"/>
</dbReference>
<evidence type="ECO:0000256" key="10">
    <source>
        <dbReference type="ARBA" id="ARBA00048344"/>
    </source>
</evidence>
<organism evidence="16 17">
    <name type="scientific">Dermatophagoides pteronyssinus</name>
    <name type="common">European house dust mite</name>
    <dbReference type="NCBI Taxonomy" id="6956"/>
    <lineage>
        <taxon>Eukaryota</taxon>
        <taxon>Metazoa</taxon>
        <taxon>Ecdysozoa</taxon>
        <taxon>Arthropoda</taxon>
        <taxon>Chelicerata</taxon>
        <taxon>Arachnida</taxon>
        <taxon>Acari</taxon>
        <taxon>Acariformes</taxon>
        <taxon>Sarcoptiformes</taxon>
        <taxon>Astigmata</taxon>
        <taxon>Psoroptidia</taxon>
        <taxon>Analgoidea</taxon>
        <taxon>Pyroglyphidae</taxon>
        <taxon>Dermatophagoidinae</taxon>
        <taxon>Dermatophagoides</taxon>
    </lineage>
</organism>
<evidence type="ECO:0000313" key="16">
    <source>
        <dbReference type="Proteomes" id="UP000515146"/>
    </source>
</evidence>
<protein>
    <recommendedName>
        <fullName evidence="11">S-adenosylmethionine synthase</fullName>
        <ecNumber evidence="11">2.5.1.6</ecNumber>
    </recommendedName>
</protein>
<dbReference type="OrthoDB" id="5852090at2759"/>
<dbReference type="GO" id="GO:0006556">
    <property type="term" value="P:S-adenosylmethionine biosynthetic process"/>
    <property type="evidence" value="ECO:0007669"/>
    <property type="project" value="UniProtKB-UniPathway"/>
</dbReference>
<evidence type="ECO:0000256" key="6">
    <source>
        <dbReference type="ARBA" id="ARBA00022741"/>
    </source>
</evidence>
<evidence type="ECO:0000256" key="2">
    <source>
        <dbReference type="ARBA" id="ARBA00009685"/>
    </source>
</evidence>
<feature type="domain" description="S-adenosylmethionine synthetase C-terminal" evidence="15">
    <location>
        <begin position="249"/>
        <end position="388"/>
    </location>
</feature>
<evidence type="ECO:0000256" key="9">
    <source>
        <dbReference type="ARBA" id="ARBA00022958"/>
    </source>
</evidence>
<dbReference type="GO" id="GO:0005524">
    <property type="term" value="F:ATP binding"/>
    <property type="evidence" value="ECO:0007669"/>
    <property type="project" value="UniProtKB-KW"/>
</dbReference>
<evidence type="ECO:0000256" key="8">
    <source>
        <dbReference type="ARBA" id="ARBA00022842"/>
    </source>
</evidence>
<dbReference type="FunFam" id="3.30.300.10:FF:000003">
    <property type="entry name" value="S-adenosylmethionine synthase"/>
    <property type="match status" value="1"/>
</dbReference>
<proteinExistence type="inferred from homology"/>
<evidence type="ECO:0000259" key="15">
    <source>
        <dbReference type="Pfam" id="PF02773"/>
    </source>
</evidence>
<dbReference type="CDD" id="cd18079">
    <property type="entry name" value="S-AdoMet_synt"/>
    <property type="match status" value="1"/>
</dbReference>
<evidence type="ECO:0000256" key="1">
    <source>
        <dbReference type="ARBA" id="ARBA00005224"/>
    </source>
</evidence>
<dbReference type="InterPro" id="IPR022628">
    <property type="entry name" value="S-AdoMet_synt_N"/>
</dbReference>
<keyword evidence="8 11" id="KW-0460">Magnesium</keyword>
<evidence type="ECO:0000313" key="17">
    <source>
        <dbReference type="RefSeq" id="XP_027202147.1"/>
    </source>
</evidence>
<dbReference type="Gene3D" id="3.30.300.10">
    <property type="match status" value="3"/>
</dbReference>
<name>A0A6P6Y9T6_DERPT</name>
<dbReference type="GO" id="GO:0004478">
    <property type="term" value="F:methionine adenosyltransferase activity"/>
    <property type="evidence" value="ECO:0007669"/>
    <property type="project" value="UniProtKB-EC"/>
</dbReference>
<keyword evidence="6 11" id="KW-0547">Nucleotide-binding</keyword>
<evidence type="ECO:0000256" key="3">
    <source>
        <dbReference type="ARBA" id="ARBA00022563"/>
    </source>
</evidence>
<dbReference type="EC" id="2.5.1.6" evidence="11"/>
<accession>A0A6P6Y9T6</accession>
<dbReference type="RefSeq" id="XP_027202147.1">
    <property type="nucleotide sequence ID" value="XM_027346346.1"/>
</dbReference>
<dbReference type="InterPro" id="IPR022629">
    <property type="entry name" value="S-AdoMet_synt_central"/>
</dbReference>
<dbReference type="InterPro" id="IPR022636">
    <property type="entry name" value="S-AdoMet_synthetase_sfam"/>
</dbReference>
<evidence type="ECO:0000256" key="4">
    <source>
        <dbReference type="ARBA" id="ARBA00022679"/>
    </source>
</evidence>
<dbReference type="InterPro" id="IPR022630">
    <property type="entry name" value="S-AdoMet_synt_C"/>
</dbReference>
<dbReference type="GO" id="GO:0046872">
    <property type="term" value="F:metal ion binding"/>
    <property type="evidence" value="ECO:0007669"/>
    <property type="project" value="UniProtKB-KW"/>
</dbReference>
<keyword evidence="7 11" id="KW-0067">ATP-binding</keyword>
<evidence type="ECO:0000259" key="13">
    <source>
        <dbReference type="Pfam" id="PF00438"/>
    </source>
</evidence>
<dbReference type="InterPro" id="IPR022631">
    <property type="entry name" value="ADOMET_SYNTHASE_CS"/>
</dbReference>
<comment type="cofactor">
    <cofactor evidence="11">
        <name>Mg(2+)</name>
        <dbReference type="ChEBI" id="CHEBI:18420"/>
    </cofactor>
    <text evidence="11">Binds 2 magnesium ions per subunit. The magnesium ions interact primarily with the substrate.</text>
</comment>
<evidence type="ECO:0000256" key="5">
    <source>
        <dbReference type="ARBA" id="ARBA00022723"/>
    </source>
</evidence>
<gene>
    <name evidence="17" type="primary">LOC113796109</name>
</gene>
<comment type="pathway">
    <text evidence="1 11">Amino-acid biosynthesis; S-adenosyl-L-methionine biosynthesis; S-adenosyl-L-methionine from L-methionine: step 1/1.</text>
</comment>
<dbReference type="PANTHER" id="PTHR11964">
    <property type="entry name" value="S-ADENOSYLMETHIONINE SYNTHETASE"/>
    <property type="match status" value="1"/>
</dbReference>
<dbReference type="InterPro" id="IPR002133">
    <property type="entry name" value="S-AdoMet_synthetase"/>
</dbReference>
<comment type="cofactor">
    <cofactor evidence="11">
        <name>K(+)</name>
        <dbReference type="ChEBI" id="CHEBI:29103"/>
    </cofactor>
    <text evidence="11">Binds 1 potassium ion per subunit. The potassium ion interacts primarily with the substrate.</text>
</comment>
<dbReference type="UniPathway" id="UPA00315">
    <property type="reaction ID" value="UER00080"/>
</dbReference>
<dbReference type="AlphaFoldDB" id="A0A6P6Y9T6"/>
<keyword evidence="5 11" id="KW-0479">Metal-binding</keyword>
<dbReference type="Pfam" id="PF00438">
    <property type="entry name" value="S-AdoMet_synt_N"/>
    <property type="match status" value="1"/>
</dbReference>
<keyword evidence="3 11" id="KW-0554">One-carbon metabolism</keyword>
<feature type="domain" description="S-adenosylmethionine synthetase N-terminal" evidence="13">
    <location>
        <begin position="14"/>
        <end position="111"/>
    </location>
</feature>
<dbReference type="GO" id="GO:0006730">
    <property type="term" value="P:one-carbon metabolic process"/>
    <property type="evidence" value="ECO:0007669"/>
    <property type="project" value="UniProtKB-KW"/>
</dbReference>
<evidence type="ECO:0000256" key="11">
    <source>
        <dbReference type="RuleBase" id="RU000541"/>
    </source>
</evidence>
<evidence type="ECO:0000256" key="12">
    <source>
        <dbReference type="RuleBase" id="RU004462"/>
    </source>
</evidence>
<dbReference type="SUPFAM" id="SSF55973">
    <property type="entry name" value="S-adenosylmethionine synthetase"/>
    <property type="match status" value="3"/>
</dbReference>
<keyword evidence="16" id="KW-1185">Reference proteome</keyword>
<feature type="domain" description="S-adenosylmethionine synthetase central" evidence="14">
    <location>
        <begin position="126"/>
        <end position="247"/>
    </location>
</feature>
<dbReference type="OMA" id="EYEQHEN"/>
<evidence type="ECO:0000256" key="7">
    <source>
        <dbReference type="ARBA" id="ARBA00022840"/>
    </source>
</evidence>
<sequence length="394" mass="43434">MVEAIFANEKMYSYLFTSESVTEGHPDKICDQISDAILDSCLALDPQAKVACECAVKNEIVFIFGEISVKGVIDYESIARNKLKEIGYDSKAKGLDYKTCKIQVMIDEQSPEIAKSVHLNKSLDDVGAGDQGLVFGYACDETKELMPLSHLLANKLALRLSEVRKKNILRWVGPDGKTQVTVEYEQHENEQLVPKHVNTVVISTQHTPDVSIEKIREDLITHVITPIIPKQFLDENTRYILNPSGEFTVGGPHGDAGLTGRKIIVDTYGGWGSHGGGAFSGKDCTKIDRSAAYAARHAAKCLVANNLCSRVLIQVSYAIGVADPVSIYVNSYKTAKSGLSDRNLETIVKKNFDFRPGAIIKSYGLTAPIFSETATYGHFGRPQFIWEQVKKLEI</sequence>
<comment type="similarity">
    <text evidence="2 12">Belongs to the AdoMet synthase family.</text>
</comment>
<dbReference type="PROSITE" id="PS00377">
    <property type="entry name" value="ADOMET_SYNTHASE_2"/>
    <property type="match status" value="1"/>
</dbReference>
<dbReference type="HAMAP" id="MF_00086">
    <property type="entry name" value="S_AdoMet_synth1"/>
    <property type="match status" value="1"/>
</dbReference>
<dbReference type="InParanoid" id="A0A6P6Y9T6"/>
<dbReference type="NCBIfam" id="TIGR01034">
    <property type="entry name" value="metK"/>
    <property type="match status" value="1"/>
</dbReference>
<reference evidence="17" key="1">
    <citation type="submission" date="2025-08" db="UniProtKB">
        <authorList>
            <consortium name="RefSeq"/>
        </authorList>
    </citation>
    <scope>IDENTIFICATION</scope>
    <source>
        <strain evidence="17">Airmid</strain>
    </source>
</reference>
<dbReference type="Pfam" id="PF02773">
    <property type="entry name" value="S-AdoMet_synt_C"/>
    <property type="match status" value="1"/>
</dbReference>
<dbReference type="PROSITE" id="PS00376">
    <property type="entry name" value="ADOMET_SYNTHASE_1"/>
    <property type="match status" value="1"/>
</dbReference>